<keyword evidence="1" id="KW-0472">Membrane</keyword>
<evidence type="ECO:0000256" key="1">
    <source>
        <dbReference type="SAM" id="Phobius"/>
    </source>
</evidence>
<evidence type="ECO:0000313" key="2">
    <source>
        <dbReference type="EMBL" id="CAB4163127.1"/>
    </source>
</evidence>
<feature type="transmembrane region" description="Helical" evidence="1">
    <location>
        <begin position="6"/>
        <end position="25"/>
    </location>
</feature>
<name>A0A6J5NVW3_9CAUD</name>
<sequence length="62" mass="6711">MDIYEWFLVGCVAFLICAVAGMASVNSRAKEQAAVFEKACADIGGKTVYNGRNYECLKGAKQ</sequence>
<keyword evidence="1" id="KW-1133">Transmembrane helix</keyword>
<organism evidence="2">
    <name type="scientific">uncultured Caudovirales phage</name>
    <dbReference type="NCBI Taxonomy" id="2100421"/>
    <lineage>
        <taxon>Viruses</taxon>
        <taxon>Duplodnaviria</taxon>
        <taxon>Heunggongvirae</taxon>
        <taxon>Uroviricota</taxon>
        <taxon>Caudoviricetes</taxon>
        <taxon>Peduoviridae</taxon>
        <taxon>Maltschvirus</taxon>
        <taxon>Maltschvirus maltsch</taxon>
    </lineage>
</organism>
<proteinExistence type="predicted"/>
<protein>
    <submittedName>
        <fullName evidence="2">Uncharacterized protein</fullName>
    </submittedName>
</protein>
<keyword evidence="1" id="KW-0812">Transmembrane</keyword>
<reference evidence="2" key="1">
    <citation type="submission" date="2020-04" db="EMBL/GenBank/DDBJ databases">
        <authorList>
            <person name="Chiriac C."/>
            <person name="Salcher M."/>
            <person name="Ghai R."/>
            <person name="Kavagutti S V."/>
        </authorList>
    </citation>
    <scope>NUCLEOTIDE SEQUENCE</scope>
</reference>
<gene>
    <name evidence="2" type="ORF">UFOVP814_3</name>
</gene>
<dbReference type="EMBL" id="LR796746">
    <property type="protein sequence ID" value="CAB4163127.1"/>
    <property type="molecule type" value="Genomic_DNA"/>
</dbReference>
<accession>A0A6J5NVW3</accession>